<accession>A0A7J3ZM26</accession>
<protein>
    <submittedName>
        <fullName evidence="1">DUF424 family protein</fullName>
    </submittedName>
</protein>
<dbReference type="AlphaFoldDB" id="A0A7J3ZM26"/>
<dbReference type="Gene3D" id="3.30.1860.10">
    <property type="entry name" value="uncharacterized conserved protein from methanopyrus kandleri domain like"/>
    <property type="match status" value="1"/>
</dbReference>
<gene>
    <name evidence="1" type="ORF">ENM78_06595</name>
</gene>
<dbReference type="EMBL" id="DRZC01000083">
    <property type="protein sequence ID" value="HHQ81098.1"/>
    <property type="molecule type" value="Genomic_DNA"/>
</dbReference>
<organism evidence="1">
    <name type="scientific">Fervidicoccus fontis</name>
    <dbReference type="NCBI Taxonomy" id="683846"/>
    <lineage>
        <taxon>Archaea</taxon>
        <taxon>Thermoproteota</taxon>
        <taxon>Thermoprotei</taxon>
        <taxon>Fervidicoccales</taxon>
        <taxon>Fervidicoccaceae</taxon>
        <taxon>Fervidicoccus</taxon>
    </lineage>
</organism>
<dbReference type="Pfam" id="PF04242">
    <property type="entry name" value="DUF424"/>
    <property type="match status" value="1"/>
</dbReference>
<sequence>MGEKKFSVKVFETERGRVVALCDYEILGKEFKEQNAILKVSPEFYSGEVVDENEALEIMSTANMLNIVGKQAVELAIRSKLIHPAAVIYVEGVPYAIYINVE</sequence>
<reference evidence="1" key="1">
    <citation type="journal article" date="2020" name="mSystems">
        <title>Genome- and Community-Level Interaction Insights into Carbon Utilization and Element Cycling Functions of Hydrothermarchaeota in Hydrothermal Sediment.</title>
        <authorList>
            <person name="Zhou Z."/>
            <person name="Liu Y."/>
            <person name="Xu W."/>
            <person name="Pan J."/>
            <person name="Luo Z.H."/>
            <person name="Li M."/>
        </authorList>
    </citation>
    <scope>NUCLEOTIDE SEQUENCE [LARGE SCALE GENOMIC DNA]</scope>
    <source>
        <strain evidence="1">SpSt-1116</strain>
    </source>
</reference>
<comment type="caution">
    <text evidence="1">The sequence shown here is derived from an EMBL/GenBank/DDBJ whole genome shotgun (WGS) entry which is preliminary data.</text>
</comment>
<name>A0A7J3ZM26_9CREN</name>
<evidence type="ECO:0000313" key="1">
    <source>
        <dbReference type="EMBL" id="HHQ81098.1"/>
    </source>
</evidence>
<dbReference type="InterPro" id="IPR007355">
    <property type="entry name" value="DUF424"/>
</dbReference>
<proteinExistence type="predicted"/>